<protein>
    <recommendedName>
        <fullName evidence="3">HEPN AbiU2-like domain-containing protein</fullName>
    </recommendedName>
</protein>
<name>A0ABV2D1N9_9SPHN</name>
<accession>A0ABV2D1N9</accession>
<organism evidence="1 2">
    <name type="scientific">Novosphingobium kalidii</name>
    <dbReference type="NCBI Taxonomy" id="3230299"/>
    <lineage>
        <taxon>Bacteria</taxon>
        <taxon>Pseudomonadati</taxon>
        <taxon>Pseudomonadota</taxon>
        <taxon>Alphaproteobacteria</taxon>
        <taxon>Sphingomonadales</taxon>
        <taxon>Sphingomonadaceae</taxon>
        <taxon>Novosphingobium</taxon>
    </lineage>
</organism>
<dbReference type="Proteomes" id="UP001548713">
    <property type="component" value="Unassembled WGS sequence"/>
</dbReference>
<evidence type="ECO:0000313" key="2">
    <source>
        <dbReference type="Proteomes" id="UP001548713"/>
    </source>
</evidence>
<comment type="caution">
    <text evidence="1">The sequence shown here is derived from an EMBL/GenBank/DDBJ whole genome shotgun (WGS) entry which is preliminary data.</text>
</comment>
<reference evidence="1 2" key="1">
    <citation type="submission" date="2024-07" db="EMBL/GenBank/DDBJ databases">
        <title>Novosphingobium kalidii RD2P27.</title>
        <authorList>
            <person name="Sun J.-Q."/>
        </authorList>
    </citation>
    <scope>NUCLEOTIDE SEQUENCE [LARGE SCALE GENOMIC DNA]</scope>
    <source>
        <strain evidence="1 2">RD2P27</strain>
    </source>
</reference>
<dbReference type="EMBL" id="JBEWLY010000014">
    <property type="protein sequence ID" value="MET1755759.1"/>
    <property type="molecule type" value="Genomic_DNA"/>
</dbReference>
<evidence type="ECO:0008006" key="3">
    <source>
        <dbReference type="Google" id="ProtNLM"/>
    </source>
</evidence>
<evidence type="ECO:0000313" key="1">
    <source>
        <dbReference type="EMBL" id="MET1755759.1"/>
    </source>
</evidence>
<dbReference type="RefSeq" id="WP_353984250.1">
    <property type="nucleotide sequence ID" value="NZ_JBEWLY010000014.1"/>
</dbReference>
<sequence length="289" mass="32361">MSESENTAGEGDPLARMFAELGADRNRRADAHATLRDSAPYRGAMRQLDRYIFDYGLGINMIELMATRWHAFFDERISLRIKPHLVQSMIAASHMIREGLHDPARREMRFLVEASVKALWLDQGSPAIAGKRDGAQKRPPRNVAEKVAALDGLGRERFDQLVDSLRFGMLDTAAGAAYRQSAKSLYGTLSTTTHVSSRDVSRDLANFEKGKHFAFETVADVNAIARLLRQVLDLALASHFEAFDHGLVGDIFEPAFAPGWSFLKMPLVGAIDRHFDYKAERQWKKEAGQ</sequence>
<gene>
    <name evidence="1" type="ORF">ABVV53_09850</name>
</gene>
<proteinExistence type="predicted"/>
<keyword evidence="2" id="KW-1185">Reference proteome</keyword>